<dbReference type="GO" id="GO:0016054">
    <property type="term" value="P:organic acid catabolic process"/>
    <property type="evidence" value="ECO:0007669"/>
    <property type="project" value="UniProtKB-ARBA"/>
</dbReference>
<dbReference type="OrthoDB" id="9804542at2"/>
<dbReference type="Proteomes" id="UP000278962">
    <property type="component" value="Unassembled WGS sequence"/>
</dbReference>
<evidence type="ECO:0000256" key="3">
    <source>
        <dbReference type="ARBA" id="ARBA00023002"/>
    </source>
</evidence>
<evidence type="ECO:0000313" key="8">
    <source>
        <dbReference type="Proteomes" id="UP000278962"/>
    </source>
</evidence>
<dbReference type="Pfam" id="PF03446">
    <property type="entry name" value="NAD_binding_2"/>
    <property type="match status" value="1"/>
</dbReference>
<dbReference type="GO" id="GO:0019521">
    <property type="term" value="P:D-gluconate metabolic process"/>
    <property type="evidence" value="ECO:0007669"/>
    <property type="project" value="UniProtKB-KW"/>
</dbReference>
<comment type="similarity">
    <text evidence="2">Belongs to the HIBADH-related family.</text>
</comment>
<dbReference type="InterPro" id="IPR004849">
    <property type="entry name" value="6DGDH_YqeC"/>
</dbReference>
<dbReference type="GO" id="GO:0006098">
    <property type="term" value="P:pentose-phosphate shunt"/>
    <property type="evidence" value="ECO:0007669"/>
    <property type="project" value="InterPro"/>
</dbReference>
<dbReference type="Gene3D" id="1.10.1040.10">
    <property type="entry name" value="N-(1-d-carboxylethyl)-l-norvaline Dehydrogenase, domain 2"/>
    <property type="match status" value="1"/>
</dbReference>
<dbReference type="RefSeq" id="WP_121248570.1">
    <property type="nucleotide sequence ID" value="NZ_RBIL01000001.1"/>
</dbReference>
<dbReference type="InterPro" id="IPR006115">
    <property type="entry name" value="6PGDH_NADP-bd"/>
</dbReference>
<dbReference type="NCBIfam" id="NF007161">
    <property type="entry name" value="PRK09599.1"/>
    <property type="match status" value="1"/>
</dbReference>
<keyword evidence="3" id="KW-0560">Oxidoreductase</keyword>
<dbReference type="InterPro" id="IPR013328">
    <property type="entry name" value="6PGD_dom2"/>
</dbReference>
<dbReference type="PROSITE" id="PS00895">
    <property type="entry name" value="3_HYDROXYISOBUT_DH"/>
    <property type="match status" value="1"/>
</dbReference>
<evidence type="ECO:0000259" key="6">
    <source>
        <dbReference type="SMART" id="SM01350"/>
    </source>
</evidence>
<gene>
    <name evidence="7" type="ORF">C8N24_0998</name>
</gene>
<evidence type="ECO:0000313" key="7">
    <source>
        <dbReference type="EMBL" id="RKQ91178.1"/>
    </source>
</evidence>
<dbReference type="InterPro" id="IPR006114">
    <property type="entry name" value="6PGDH_C"/>
</dbReference>
<dbReference type="InterPro" id="IPR006183">
    <property type="entry name" value="Pgluconate_DH"/>
</dbReference>
<name>A0A660L7Y8_9ACTN</name>
<dbReference type="InterPro" id="IPR036291">
    <property type="entry name" value="NAD(P)-bd_dom_sf"/>
</dbReference>
<feature type="active site" evidence="5">
    <location>
        <position position="172"/>
    </location>
</feature>
<proteinExistence type="inferred from homology"/>
<dbReference type="EMBL" id="RBIL01000001">
    <property type="protein sequence ID" value="RKQ91178.1"/>
    <property type="molecule type" value="Genomic_DNA"/>
</dbReference>
<dbReference type="GO" id="GO:0050661">
    <property type="term" value="F:NADP binding"/>
    <property type="evidence" value="ECO:0007669"/>
    <property type="project" value="InterPro"/>
</dbReference>
<keyword evidence="4" id="KW-0311">Gluconate utilization</keyword>
<dbReference type="GO" id="GO:0004616">
    <property type="term" value="F:phosphogluconate dehydrogenase (decarboxylating) activity"/>
    <property type="evidence" value="ECO:0007669"/>
    <property type="project" value="InterPro"/>
</dbReference>
<dbReference type="InterPro" id="IPR002204">
    <property type="entry name" value="3-OH-isobutyrate_DH-rel_CS"/>
</dbReference>
<reference evidence="7 8" key="1">
    <citation type="submission" date="2018-10" db="EMBL/GenBank/DDBJ databases">
        <title>Genomic Encyclopedia of Archaeal and Bacterial Type Strains, Phase II (KMG-II): from individual species to whole genera.</title>
        <authorList>
            <person name="Goeker M."/>
        </authorList>
    </citation>
    <scope>NUCLEOTIDE SEQUENCE [LARGE SCALE GENOMIC DNA]</scope>
    <source>
        <strain evidence="7 8">DSM 14954</strain>
    </source>
</reference>
<dbReference type="AlphaFoldDB" id="A0A660L7Y8"/>
<dbReference type="SUPFAM" id="SSF48179">
    <property type="entry name" value="6-phosphogluconate dehydrogenase C-terminal domain-like"/>
    <property type="match status" value="1"/>
</dbReference>
<comment type="similarity">
    <text evidence="1">Belongs to the 6-phosphogluconate dehydrogenase family.</text>
</comment>
<dbReference type="SMART" id="SM01350">
    <property type="entry name" value="6PGD"/>
    <property type="match status" value="1"/>
</dbReference>
<sequence length="303" mass="32948">MQIGFVGLGKMGGNMVHRIERDSDHEVVAFDPNADAVAAAEGHGAVGAHSLEELVSKLEKPRLVWLMVPSGKITEDTITQLTELLEEGDTIVDGGNTNWHDDQRRSTELEAKGINYADVGTSGGVWGLDVGYCMMAGGPDESIQQLSPILDVLAPPDGWRHFGPAGAGHFVKMVHNGVEYGMMQAYAEGFDLMHQSPFPIELKEVAGLWNRGSVVRSWLCELAEKAFEEEGNDLGRLVGYVDDSGEGRWMMNDGIEMAVPTPALAASLYARFYSRKEGDYAARVLAALRNQFGGHAVKKVEET</sequence>
<dbReference type="PANTHER" id="PTHR11811">
    <property type="entry name" value="6-PHOSPHOGLUCONATE DEHYDROGENASE"/>
    <property type="match status" value="1"/>
</dbReference>
<dbReference type="SUPFAM" id="SSF51735">
    <property type="entry name" value="NAD(P)-binding Rossmann-fold domains"/>
    <property type="match status" value="1"/>
</dbReference>
<dbReference type="PIRSF" id="PIRSF000103">
    <property type="entry name" value="HIBADH"/>
    <property type="match status" value="1"/>
</dbReference>
<dbReference type="NCBIfam" id="TIGR00872">
    <property type="entry name" value="gnd_rel"/>
    <property type="match status" value="1"/>
</dbReference>
<accession>A0A660L7Y8</accession>
<comment type="caution">
    <text evidence="7">The sequence shown here is derived from an EMBL/GenBank/DDBJ whole genome shotgun (WGS) entry which is preliminary data.</text>
</comment>
<dbReference type="Gene3D" id="3.40.50.720">
    <property type="entry name" value="NAD(P)-binding Rossmann-like Domain"/>
    <property type="match status" value="1"/>
</dbReference>
<organism evidence="7 8">
    <name type="scientific">Solirubrobacter pauli</name>
    <dbReference type="NCBI Taxonomy" id="166793"/>
    <lineage>
        <taxon>Bacteria</taxon>
        <taxon>Bacillati</taxon>
        <taxon>Actinomycetota</taxon>
        <taxon>Thermoleophilia</taxon>
        <taxon>Solirubrobacterales</taxon>
        <taxon>Solirubrobacteraceae</taxon>
        <taxon>Solirubrobacter</taxon>
    </lineage>
</organism>
<dbReference type="InterPro" id="IPR015815">
    <property type="entry name" value="HIBADH-related"/>
</dbReference>
<evidence type="ECO:0000256" key="4">
    <source>
        <dbReference type="ARBA" id="ARBA00023064"/>
    </source>
</evidence>
<evidence type="ECO:0000256" key="2">
    <source>
        <dbReference type="ARBA" id="ARBA00009080"/>
    </source>
</evidence>
<feature type="domain" description="6-phosphogluconate dehydrogenase C-terminal" evidence="6">
    <location>
        <begin position="168"/>
        <end position="303"/>
    </location>
</feature>
<evidence type="ECO:0000256" key="1">
    <source>
        <dbReference type="ARBA" id="ARBA00008419"/>
    </source>
</evidence>
<keyword evidence="8" id="KW-1185">Reference proteome</keyword>
<protein>
    <submittedName>
        <fullName evidence="7">6-phosphogluconate dehydrogenase (Decarboxylating)</fullName>
    </submittedName>
</protein>
<dbReference type="Pfam" id="PF00393">
    <property type="entry name" value="6PGD"/>
    <property type="match status" value="1"/>
</dbReference>
<dbReference type="InterPro" id="IPR008927">
    <property type="entry name" value="6-PGluconate_DH-like_C_sf"/>
</dbReference>
<dbReference type="PRINTS" id="PR00076">
    <property type="entry name" value="6PGDHDRGNASE"/>
</dbReference>
<evidence type="ECO:0000256" key="5">
    <source>
        <dbReference type="PIRSR" id="PIRSR000103-1"/>
    </source>
</evidence>